<dbReference type="Proteomes" id="UP001560685">
    <property type="component" value="Unassembled WGS sequence"/>
</dbReference>
<keyword evidence="1" id="KW-0472">Membrane</keyword>
<organism evidence="2 3">
    <name type="scientific">Hyphococcus lacteus</name>
    <dbReference type="NCBI Taxonomy" id="3143536"/>
    <lineage>
        <taxon>Bacteria</taxon>
        <taxon>Pseudomonadati</taxon>
        <taxon>Pseudomonadota</taxon>
        <taxon>Alphaproteobacteria</taxon>
        <taxon>Parvularculales</taxon>
        <taxon>Parvularculaceae</taxon>
        <taxon>Hyphococcus</taxon>
    </lineage>
</organism>
<feature type="transmembrane region" description="Helical" evidence="1">
    <location>
        <begin position="242"/>
        <end position="260"/>
    </location>
</feature>
<evidence type="ECO:0000313" key="2">
    <source>
        <dbReference type="EMBL" id="MEX6634433.1"/>
    </source>
</evidence>
<proteinExistence type="predicted"/>
<keyword evidence="1" id="KW-0812">Transmembrane</keyword>
<dbReference type="EMBL" id="JBEHZE010000001">
    <property type="protein sequence ID" value="MEX6634433.1"/>
    <property type="molecule type" value="Genomic_DNA"/>
</dbReference>
<accession>A0ABV3Z7H4</accession>
<name>A0ABV3Z7H4_9PROT</name>
<sequence length="276" mass="30900">MSIGTGQLFQIFKYSVYALLAINTGHFFLENFSGSAFTYEDGVALSDIIVAYTDAIDTAAWLVLLMLLELETWVLPDEKIKGWVDGIISVVSFACWAVILYSFYGYIATLGVPFGFDAYIGPDPCGLTGTGASFANALDDYELLNATNCQALAANAYYSVSDNMFASAENLSLIKRLAWTDVVNAGLWVLIVIILELEIYLKSSALIGTKFFLAYKSFKVLLYSILFVNAGYWWYLGEPWDAWDAMLWIVAFFFIEMNMLKWQEERAQLRAAGLIE</sequence>
<feature type="transmembrane region" description="Helical" evidence="1">
    <location>
        <begin position="82"/>
        <end position="104"/>
    </location>
</feature>
<keyword evidence="1" id="KW-1133">Transmembrane helix</keyword>
<comment type="caution">
    <text evidence="2">The sequence shown here is derived from an EMBL/GenBank/DDBJ whole genome shotgun (WGS) entry which is preliminary data.</text>
</comment>
<feature type="transmembrane region" description="Helical" evidence="1">
    <location>
        <begin position="213"/>
        <end position="236"/>
    </location>
</feature>
<gene>
    <name evidence="2" type="ORF">ABFZ84_12830</name>
</gene>
<evidence type="ECO:0000313" key="3">
    <source>
        <dbReference type="Proteomes" id="UP001560685"/>
    </source>
</evidence>
<protein>
    <submittedName>
        <fullName evidence="2">Uncharacterized protein</fullName>
    </submittedName>
</protein>
<feature type="transmembrane region" description="Helical" evidence="1">
    <location>
        <begin position="182"/>
        <end position="201"/>
    </location>
</feature>
<feature type="transmembrane region" description="Helical" evidence="1">
    <location>
        <begin position="49"/>
        <end position="70"/>
    </location>
</feature>
<keyword evidence="3" id="KW-1185">Reference proteome</keyword>
<feature type="transmembrane region" description="Helical" evidence="1">
    <location>
        <begin position="12"/>
        <end position="29"/>
    </location>
</feature>
<reference evidence="2 3" key="1">
    <citation type="submission" date="2024-05" db="EMBL/GenBank/DDBJ databases">
        <title>Three bacterial strains, DH-69, EH-24, and ECK-19 isolated from coastal sediments.</title>
        <authorList>
            <person name="Ye Y.-Q."/>
            <person name="Du Z.-J."/>
        </authorList>
    </citation>
    <scope>NUCLEOTIDE SEQUENCE [LARGE SCALE GENOMIC DNA]</scope>
    <source>
        <strain evidence="2 3">ECK-19</strain>
    </source>
</reference>
<dbReference type="RefSeq" id="WP_369314417.1">
    <property type="nucleotide sequence ID" value="NZ_JBEHZE010000001.1"/>
</dbReference>
<evidence type="ECO:0000256" key="1">
    <source>
        <dbReference type="SAM" id="Phobius"/>
    </source>
</evidence>